<dbReference type="OrthoDB" id="9777219at2"/>
<feature type="coiled-coil region" evidence="1">
    <location>
        <begin position="504"/>
        <end position="538"/>
    </location>
</feature>
<comment type="caution">
    <text evidence="4">The sequence shown here is derived from an EMBL/GenBank/DDBJ whole genome shotgun (WGS) entry which is preliminary data.</text>
</comment>
<feature type="domain" description="DUF7088" evidence="3">
    <location>
        <begin position="37"/>
        <end position="136"/>
    </location>
</feature>
<accession>A0A1Q8EPV0</accession>
<dbReference type="Proteomes" id="UP000185578">
    <property type="component" value="Unassembled WGS sequence"/>
</dbReference>
<name>A0A1Q8EPV0_9PSED</name>
<evidence type="ECO:0000259" key="2">
    <source>
        <dbReference type="Pfam" id="PF09822"/>
    </source>
</evidence>
<evidence type="ECO:0000313" key="5">
    <source>
        <dbReference type="Proteomes" id="UP000185578"/>
    </source>
</evidence>
<proteinExistence type="predicted"/>
<sequence>MRKAPIVLCLSGLALLLPGLNLGLAPYLQDVRRDLTEDRLYSVSQGTLAIIRALPEPVELTLYFSREQAKASVSLRSYAQRVQALLREYERRSRGRLTLKVVDPAPFSREEEQARGYGLQALSMAMDAPVFFGLVASSNHEHWKSLPLFSVEEQSFLEYDISRLLQALGQAEKPGLGLISTLPVNGGFDRLTQRQRPRWQVMGQIDKAFNVQELPTETRVIPDNLQVLMLVHPKRLSRQTLRAIDQFVLRGGRLLVFVDPYSEQDPGDLYFGIPSKDKASTLTGLLGAWGLRLRSAAVVADREYGQYVNLPGQPRPVWQPSALTLPGRAMNPHDVVTAGLAGINLTTAGVLEPTPGASTRFTPLLSSSASAGTLPSSRLDHLADPAQLALQLETSTERLTLAARVEGPVRSAYVQRENARPGELSEAASIHVIAVADTDLLSDSTWIERQSRNGAPLAMPWADNGNFVLNALDNLSGSDELIGLRARHFTREFGVVEQMRGQARSRLSSMNAELESRLQETDQQLARLQRESQRNDELSAAQQAAVTRFTEERHAIEGQMRQTARAFNLEVERLGEWLKALNIAGIPLLIGLLGLGRWVGASLTQRTAGKR</sequence>
<protein>
    <submittedName>
        <fullName evidence="4">Uncharacterized protein</fullName>
    </submittedName>
</protein>
<dbReference type="InterPro" id="IPR055396">
    <property type="entry name" value="DUF7088"/>
</dbReference>
<dbReference type="AlphaFoldDB" id="A0A1Q8EPV0"/>
<dbReference type="RefSeq" id="WP_075119956.1">
    <property type="nucleotide sequence ID" value="NZ_MSCT01000011.1"/>
</dbReference>
<gene>
    <name evidence="4" type="ORF">BTN82_15250</name>
</gene>
<dbReference type="Pfam" id="PF09822">
    <property type="entry name" value="ABC_transp_aux"/>
    <property type="match status" value="1"/>
</dbReference>
<evidence type="ECO:0000256" key="1">
    <source>
        <dbReference type="SAM" id="Coils"/>
    </source>
</evidence>
<evidence type="ECO:0000313" key="4">
    <source>
        <dbReference type="EMBL" id="OLF53821.1"/>
    </source>
</evidence>
<evidence type="ECO:0000259" key="3">
    <source>
        <dbReference type="Pfam" id="PF23357"/>
    </source>
</evidence>
<keyword evidence="1" id="KW-0175">Coiled coil</keyword>
<dbReference type="InterPro" id="IPR019196">
    <property type="entry name" value="ABC_transp_unknown"/>
</dbReference>
<feature type="domain" description="ABC-type uncharacterised transport system" evidence="2">
    <location>
        <begin position="174"/>
        <end position="471"/>
    </location>
</feature>
<organism evidence="4 5">
    <name type="scientific">Pseudomonas chlororaphis</name>
    <dbReference type="NCBI Taxonomy" id="587753"/>
    <lineage>
        <taxon>Bacteria</taxon>
        <taxon>Pseudomonadati</taxon>
        <taxon>Pseudomonadota</taxon>
        <taxon>Gammaproteobacteria</taxon>
        <taxon>Pseudomonadales</taxon>
        <taxon>Pseudomonadaceae</taxon>
        <taxon>Pseudomonas</taxon>
    </lineage>
</organism>
<reference evidence="4 5" key="1">
    <citation type="submission" date="2016-12" db="EMBL/GenBank/DDBJ databases">
        <authorList>
            <person name="Song W.-J."/>
            <person name="Kurnit D.M."/>
        </authorList>
    </citation>
    <scope>NUCLEOTIDE SEQUENCE [LARGE SCALE GENOMIC DNA]</scope>
    <source>
        <strain evidence="4 5">PCL1601</strain>
    </source>
</reference>
<dbReference type="Pfam" id="PF23357">
    <property type="entry name" value="DUF7088"/>
    <property type="match status" value="1"/>
</dbReference>
<dbReference type="EMBL" id="MSCT01000011">
    <property type="protein sequence ID" value="OLF53821.1"/>
    <property type="molecule type" value="Genomic_DNA"/>
</dbReference>